<reference evidence="1" key="1">
    <citation type="journal article" date="2022" name="Int. J. Mol. Sci.">
        <title>Draft Genome of Tanacetum Coccineum: Genomic Comparison of Closely Related Tanacetum-Family Plants.</title>
        <authorList>
            <person name="Yamashiro T."/>
            <person name="Shiraishi A."/>
            <person name="Nakayama K."/>
            <person name="Satake H."/>
        </authorList>
    </citation>
    <scope>NUCLEOTIDE SEQUENCE</scope>
</reference>
<dbReference type="Proteomes" id="UP001151760">
    <property type="component" value="Unassembled WGS sequence"/>
</dbReference>
<evidence type="ECO:0000313" key="2">
    <source>
        <dbReference type="Proteomes" id="UP001151760"/>
    </source>
</evidence>
<dbReference type="PANTHER" id="PTHR33116">
    <property type="entry name" value="REVERSE TRANSCRIPTASE ZINC-BINDING DOMAIN-CONTAINING PROTEIN-RELATED-RELATED"/>
    <property type="match status" value="1"/>
</dbReference>
<reference evidence="1" key="2">
    <citation type="submission" date="2022-01" db="EMBL/GenBank/DDBJ databases">
        <authorList>
            <person name="Yamashiro T."/>
            <person name="Shiraishi A."/>
            <person name="Satake H."/>
            <person name="Nakayama K."/>
        </authorList>
    </citation>
    <scope>NUCLEOTIDE SEQUENCE</scope>
</reference>
<sequence>MGISMANVIVDQAAAKIGCAMLEAHFSYLGSKVGGLMSRVQSWNKIVNNLVARLSNWKMKTLSISGRLTLLKLVLGLVPRVLGVYGGVGLVDMRDRWVWSLEGSGEFLVASV</sequence>
<evidence type="ECO:0008006" key="3">
    <source>
        <dbReference type="Google" id="ProtNLM"/>
    </source>
</evidence>
<evidence type="ECO:0000313" key="1">
    <source>
        <dbReference type="EMBL" id="GJT28328.1"/>
    </source>
</evidence>
<accession>A0ABQ5CNB6</accession>
<gene>
    <name evidence="1" type="ORF">Tco_0908603</name>
</gene>
<keyword evidence="2" id="KW-1185">Reference proteome</keyword>
<organism evidence="1 2">
    <name type="scientific">Tanacetum coccineum</name>
    <dbReference type="NCBI Taxonomy" id="301880"/>
    <lineage>
        <taxon>Eukaryota</taxon>
        <taxon>Viridiplantae</taxon>
        <taxon>Streptophyta</taxon>
        <taxon>Embryophyta</taxon>
        <taxon>Tracheophyta</taxon>
        <taxon>Spermatophyta</taxon>
        <taxon>Magnoliopsida</taxon>
        <taxon>eudicotyledons</taxon>
        <taxon>Gunneridae</taxon>
        <taxon>Pentapetalae</taxon>
        <taxon>asterids</taxon>
        <taxon>campanulids</taxon>
        <taxon>Asterales</taxon>
        <taxon>Asteraceae</taxon>
        <taxon>Asteroideae</taxon>
        <taxon>Anthemideae</taxon>
        <taxon>Anthemidinae</taxon>
        <taxon>Tanacetum</taxon>
    </lineage>
</organism>
<protein>
    <recommendedName>
        <fullName evidence="3">RNA-directed DNA polymerase, eukaryota</fullName>
    </recommendedName>
</protein>
<proteinExistence type="predicted"/>
<name>A0ABQ5CNB6_9ASTR</name>
<dbReference type="PANTHER" id="PTHR33116:SF79">
    <property type="entry name" value="REVERSE TRANSCRIPTASE DOMAIN, ZINC FINGER, CCHC-TYPE-RELATED"/>
    <property type="match status" value="1"/>
</dbReference>
<dbReference type="EMBL" id="BQNB010014451">
    <property type="protein sequence ID" value="GJT28328.1"/>
    <property type="molecule type" value="Genomic_DNA"/>
</dbReference>
<comment type="caution">
    <text evidence="1">The sequence shown here is derived from an EMBL/GenBank/DDBJ whole genome shotgun (WGS) entry which is preliminary data.</text>
</comment>